<dbReference type="Proteomes" id="UP000171164">
    <property type="component" value="Segment"/>
</dbReference>
<keyword evidence="8 15" id="KW-1133">Transmembrane helix</keyword>
<dbReference type="InterPro" id="IPR001038">
    <property type="entry name" value="GA_GC"/>
</dbReference>
<comment type="similarity">
    <text evidence="2">Belongs to the herpesviridae glycoprotein C family.</text>
</comment>
<dbReference type="GO" id="GO:0019031">
    <property type="term" value="C:viral envelope"/>
    <property type="evidence" value="ECO:0007669"/>
    <property type="project" value="UniProtKB-KW"/>
</dbReference>
<dbReference type="GO" id="GO:0046718">
    <property type="term" value="P:symbiont entry into host cell"/>
    <property type="evidence" value="ECO:0007669"/>
    <property type="project" value="UniProtKB-KW"/>
</dbReference>
<organismHost>
    <name type="scientific">Macaca fascicularis</name>
    <name type="common">Crab-eating macaque</name>
    <name type="synonym">Cynomolgus monkey</name>
    <dbReference type="NCBI Taxonomy" id="9541"/>
</organismHost>
<dbReference type="EMBL" id="KF908243">
    <property type="protein sequence ID" value="AHM96312.1"/>
    <property type="molecule type" value="Genomic_DNA"/>
</dbReference>
<evidence type="ECO:0000256" key="14">
    <source>
        <dbReference type="SAM" id="MobiDB-lite"/>
    </source>
</evidence>
<evidence type="ECO:0000256" key="10">
    <source>
        <dbReference type="ARBA" id="ARBA00023165"/>
    </source>
</evidence>
<sequence length="477" mass="50296">MAGWRTAGLGLGLLMLTWLLCAGAGAPRGGASSAARGATPRPVGAEGTTRAVAPSRGRGNGTRPGGGSPGRAPGSAPAPFRCKRPDVFALFGGRVVMGCRVPRPTADFRLRIWRVAAPRAGGRPEAAEPGAVLVNVTAPPPDGELVYDSAPGAPGARARWAEGAGPDARPRVYALEGTFPTLRLVIQELTLARQGWYFWARGPAEQPLRYGTWTRVRMLRRPSLSIRPHAVLEGEPFGATCVAANYYPGDRAAFRWFEGGDEVAAPDRVRTRVDAQRDGFSATSTLTSEARAGLAPPRNLTCEFTWHRDAVSFSRRNATGAPTVLPRPTIEMEFGGDEAVCTAACVPEGVELQWLLGADPAPAGNAVAGGGPCPGRPGLARLRSALPLSREHSEYTCRLVGYPATVPVLEHHGRREPPPRDPVGQQVTTALEWAGIATGVAAAIGLAVGVGVCARRALERRRRGRAGRRPGDASRRG</sequence>
<proteinExistence type="inferred from homology"/>
<evidence type="ECO:0000256" key="15">
    <source>
        <dbReference type="SAM" id="Phobius"/>
    </source>
</evidence>
<evidence type="ECO:0000313" key="20">
    <source>
        <dbReference type="Proteomes" id="UP000171164"/>
    </source>
</evidence>
<organismHost>
    <name type="scientific">Macaca mulatta</name>
    <name type="common">Rhesus macaque</name>
    <dbReference type="NCBI Taxonomy" id="9544"/>
</organismHost>
<dbReference type="GO" id="GO:0098671">
    <property type="term" value="P:adhesion receptor-mediated virion attachment to host cell"/>
    <property type="evidence" value="ECO:0007669"/>
    <property type="project" value="UniProtKB-KW"/>
</dbReference>
<feature type="compositionally biased region" description="Low complexity" evidence="14">
    <location>
        <begin position="30"/>
        <end position="42"/>
    </location>
</feature>
<keyword evidence="12" id="KW-0899">Viral immunoevasion</keyword>
<dbReference type="SUPFAM" id="SSF48726">
    <property type="entry name" value="Immunoglobulin"/>
    <property type="match status" value="1"/>
</dbReference>
<accession>X2FH70</accession>
<evidence type="ECO:0000256" key="9">
    <source>
        <dbReference type="ARBA" id="ARBA00023136"/>
    </source>
</evidence>
<keyword evidence="12" id="KW-1087">Inhibition of host complement factors by virus</keyword>
<evidence type="ECO:0000256" key="12">
    <source>
        <dbReference type="ARBA" id="ARBA00023252"/>
    </source>
</evidence>
<gene>
    <name evidence="17" type="primary">UL44</name>
</gene>
<evidence type="ECO:0000313" key="19">
    <source>
        <dbReference type="Proteomes" id="UP000097856"/>
    </source>
</evidence>
<evidence type="ECO:0000256" key="13">
    <source>
        <dbReference type="ARBA" id="ARBA00023296"/>
    </source>
</evidence>
<dbReference type="Pfam" id="PF02124">
    <property type="entry name" value="Marek_A"/>
    <property type="match status" value="1"/>
</dbReference>
<evidence type="ECO:0000313" key="17">
    <source>
        <dbReference type="EMBL" id="AHM96312.1"/>
    </source>
</evidence>
<dbReference type="GO" id="GO:0042784">
    <property type="term" value="P:symbiont-mediated suppression of host complement activation"/>
    <property type="evidence" value="ECO:0007669"/>
    <property type="project" value="UniProtKB-KW"/>
</dbReference>
<keyword evidence="5" id="KW-0945">Host-virus interaction</keyword>
<organism evidence="17 19">
    <name type="scientific">Cercopithecine herpesvirus 16</name>
    <name type="common">CeHV-16</name>
    <name type="synonym">Herpesvirus papio 2</name>
    <dbReference type="NCBI Taxonomy" id="340907"/>
    <lineage>
        <taxon>Viruses</taxon>
        <taxon>Duplodnaviria</taxon>
        <taxon>Heunggongvirae</taxon>
        <taxon>Peploviricota</taxon>
        <taxon>Herviviricetes</taxon>
        <taxon>Herpesvirales</taxon>
        <taxon>Orthoherpesviridae</taxon>
        <taxon>Alphaherpesvirinae</taxon>
        <taxon>Simplexvirus</taxon>
        <taxon>Simplexvirus papiinealpha2</taxon>
    </lineage>
</organism>
<evidence type="ECO:0000256" key="8">
    <source>
        <dbReference type="ARBA" id="ARBA00022989"/>
    </source>
</evidence>
<organismHost>
    <name type="scientific">Macaca leonina</name>
    <name type="common">Northern pig-tailed macaque</name>
    <name type="synonym">Macaca nemestrina leonina</name>
    <dbReference type="NCBI Taxonomy" id="90387"/>
</organismHost>
<feature type="compositionally biased region" description="Gly residues" evidence="14">
    <location>
        <begin position="58"/>
        <end position="69"/>
    </location>
</feature>
<dbReference type="Gene3D" id="2.60.40.10">
    <property type="entry name" value="Immunoglobulins"/>
    <property type="match status" value="1"/>
</dbReference>
<organismHost>
    <name type="scientific">Macaca nemestrina</name>
    <name type="common">Pig-tailed macaque</name>
    <dbReference type="NCBI Taxonomy" id="9545"/>
</organismHost>
<evidence type="ECO:0000259" key="16">
    <source>
        <dbReference type="PROSITE" id="PS50835"/>
    </source>
</evidence>
<feature type="domain" description="Ig-like" evidence="16">
    <location>
        <begin position="222"/>
        <end position="319"/>
    </location>
</feature>
<evidence type="ECO:0000256" key="5">
    <source>
        <dbReference type="ARBA" id="ARBA00022581"/>
    </source>
</evidence>
<evidence type="ECO:0000256" key="6">
    <source>
        <dbReference type="ARBA" id="ARBA00022692"/>
    </source>
</evidence>
<evidence type="ECO:0000313" key="18">
    <source>
        <dbReference type="EMBL" id="AHM96385.1"/>
    </source>
</evidence>
<keyword evidence="6 15" id="KW-0812">Transmembrane</keyword>
<evidence type="ECO:0000256" key="1">
    <source>
        <dbReference type="ARBA" id="ARBA00004167"/>
    </source>
</evidence>
<dbReference type="InterPro" id="IPR007110">
    <property type="entry name" value="Ig-like_dom"/>
</dbReference>
<comment type="subunit">
    <text evidence="3">Interacts with host complement component C3b; this interaction inhibits host immune response by disregulating complement cascade.</text>
</comment>
<dbReference type="InterPro" id="IPR036179">
    <property type="entry name" value="Ig-like_dom_sf"/>
</dbReference>
<evidence type="ECO:0000256" key="7">
    <source>
        <dbReference type="ARBA" id="ARBA00022804"/>
    </source>
</evidence>
<keyword evidence="10" id="KW-1233">Viral attachment to host adhesion receptor</keyword>
<dbReference type="Proteomes" id="UP000097856">
    <property type="component" value="Segment"/>
</dbReference>
<keyword evidence="11" id="KW-0325">Glycoprotein</keyword>
<dbReference type="EMBL" id="KF908244">
    <property type="protein sequence ID" value="AHM96385.1"/>
    <property type="molecule type" value="Genomic_DNA"/>
</dbReference>
<feature type="transmembrane region" description="Helical" evidence="15">
    <location>
        <begin position="433"/>
        <end position="454"/>
    </location>
</feature>
<evidence type="ECO:0000256" key="3">
    <source>
        <dbReference type="ARBA" id="ARBA00011877"/>
    </source>
</evidence>
<keyword evidence="9 15" id="KW-0472">Membrane</keyword>
<keyword evidence="7" id="KW-1161">Viral attachment to host cell</keyword>
<feature type="compositionally biased region" description="Low complexity" evidence="14">
    <location>
        <begin position="70"/>
        <end position="79"/>
    </location>
</feature>
<evidence type="ECO:0000256" key="2">
    <source>
        <dbReference type="ARBA" id="ARBA00005284"/>
    </source>
</evidence>
<evidence type="ECO:0000256" key="4">
    <source>
        <dbReference type="ARBA" id="ARBA00013989"/>
    </source>
</evidence>
<feature type="domain" description="Ig-like" evidence="16">
    <location>
        <begin position="322"/>
        <end position="407"/>
    </location>
</feature>
<reference evidence="19 20" key="1">
    <citation type="journal article" date="2014" name="Virology">
        <title>A single viral gene determines lethal cross-species neurovirulence of baboon herpesvirus HVP2.</title>
        <authorList>
            <person name="Black D."/>
            <person name="Ohsawa K."/>
            <person name="Tyler S."/>
            <person name="Maxwell L."/>
            <person name="Eberle R."/>
        </authorList>
    </citation>
    <scope>NUCLEOTIDE SEQUENCE [LARGE SCALE GENOMIC DNA]</scope>
    <source>
        <strain evidence="18">OU4-2</strain>
        <strain evidence="17">OU4-8</strain>
    </source>
</reference>
<keyword evidence="17" id="KW-0261">Viral envelope protein</keyword>
<dbReference type="InterPro" id="IPR013783">
    <property type="entry name" value="Ig-like_fold"/>
</dbReference>
<name>X2FH70_CHV16</name>
<organismHost>
    <name type="scientific">Homo sapiens</name>
    <name type="common">Human</name>
    <dbReference type="NCBI Taxonomy" id="9606"/>
</organismHost>
<dbReference type="PROSITE" id="PS50835">
    <property type="entry name" value="IG_LIKE"/>
    <property type="match status" value="2"/>
</dbReference>
<keyword evidence="13" id="KW-1160">Virus entry into host cell</keyword>
<comment type="subcellular location">
    <subcellularLocation>
        <location evidence="1">Membrane</location>
        <topology evidence="1">Single-pass membrane protein</topology>
    </subcellularLocation>
</comment>
<evidence type="ECO:0000256" key="11">
    <source>
        <dbReference type="ARBA" id="ARBA00023180"/>
    </source>
</evidence>
<feature type="region of interest" description="Disordered" evidence="14">
    <location>
        <begin position="30"/>
        <end position="79"/>
    </location>
</feature>
<dbReference type="GO" id="GO:0016020">
    <property type="term" value="C:membrane"/>
    <property type="evidence" value="ECO:0007669"/>
    <property type="project" value="UniProtKB-SubCell"/>
</dbReference>
<keyword evidence="10" id="KW-0946">Virion</keyword>
<protein>
    <recommendedName>
        <fullName evidence="4">Envelope glycoprotein C</fullName>
    </recommendedName>
</protein>